<reference evidence="1" key="1">
    <citation type="journal article" date="2023" name="Insect Mol. Biol.">
        <title>Genome sequencing provides insights into the evolution of gene families encoding plant cell wall-degrading enzymes in longhorned beetles.</title>
        <authorList>
            <person name="Shin N.R."/>
            <person name="Okamura Y."/>
            <person name="Kirsch R."/>
            <person name="Pauchet Y."/>
        </authorList>
    </citation>
    <scope>NUCLEOTIDE SEQUENCE</scope>
    <source>
        <strain evidence="1">RBIC_L_NR</strain>
    </source>
</reference>
<dbReference type="AlphaFoldDB" id="A0AAV8ZQ10"/>
<comment type="caution">
    <text evidence="1">The sequence shown here is derived from an EMBL/GenBank/DDBJ whole genome shotgun (WGS) entry which is preliminary data.</text>
</comment>
<organism evidence="1 2">
    <name type="scientific">Rhamnusium bicolor</name>
    <dbReference type="NCBI Taxonomy" id="1586634"/>
    <lineage>
        <taxon>Eukaryota</taxon>
        <taxon>Metazoa</taxon>
        <taxon>Ecdysozoa</taxon>
        <taxon>Arthropoda</taxon>
        <taxon>Hexapoda</taxon>
        <taxon>Insecta</taxon>
        <taxon>Pterygota</taxon>
        <taxon>Neoptera</taxon>
        <taxon>Endopterygota</taxon>
        <taxon>Coleoptera</taxon>
        <taxon>Polyphaga</taxon>
        <taxon>Cucujiformia</taxon>
        <taxon>Chrysomeloidea</taxon>
        <taxon>Cerambycidae</taxon>
        <taxon>Lepturinae</taxon>
        <taxon>Rhagiini</taxon>
        <taxon>Rhamnusium</taxon>
    </lineage>
</organism>
<accession>A0AAV8ZQ10</accession>
<dbReference type="PANTHER" id="PTHR14540">
    <property type="entry name" value="INTEGRATOR COMPLEX SUBUNIT 15"/>
    <property type="match status" value="1"/>
</dbReference>
<proteinExistence type="predicted"/>
<dbReference type="Proteomes" id="UP001162156">
    <property type="component" value="Unassembled WGS sequence"/>
</dbReference>
<evidence type="ECO:0000313" key="2">
    <source>
        <dbReference type="Proteomes" id="UP001162156"/>
    </source>
</evidence>
<dbReference type="EMBL" id="JANEYF010000944">
    <property type="protein sequence ID" value="KAJ8966755.1"/>
    <property type="molecule type" value="Genomic_DNA"/>
</dbReference>
<dbReference type="Pfam" id="PF14964">
    <property type="entry name" value="INTS15"/>
    <property type="match status" value="1"/>
</dbReference>
<gene>
    <name evidence="1" type="ORF">NQ314_003330</name>
</gene>
<name>A0AAV8ZQ10_9CUCU</name>
<sequence length="206" mass="23342">MSASSEVNLKQTLRKIEYPLCAKEALTKIVELICGRVTSIKHMDLALDLMAEFIFYEVDRRGNKRSQGLTPLLELQLLEILFDYFNNIPIESARNTVFLSLFSGTTAVLRLGILSKLVSVGIGIPSSTILMVASVWMQQLGNSSANSCRLAEALIQDYFYFTPDSTERLKILPNISPQFTANFMTAISENYFAITKRDFYFHQKIY</sequence>
<evidence type="ECO:0000313" key="1">
    <source>
        <dbReference type="EMBL" id="KAJ8966755.1"/>
    </source>
</evidence>
<protein>
    <submittedName>
        <fullName evidence="1">Uncharacterized protein</fullName>
    </submittedName>
</protein>
<dbReference type="PANTHER" id="PTHR14540:SF2">
    <property type="entry name" value="INTEGRATOR COMPLEX SUBUNIT 15"/>
    <property type="match status" value="1"/>
</dbReference>
<keyword evidence="2" id="KW-1185">Reference proteome</keyword>
<dbReference type="InterPro" id="IPR027844">
    <property type="entry name" value="INTS15"/>
</dbReference>